<evidence type="ECO:0000256" key="12">
    <source>
        <dbReference type="SAM" id="Coils"/>
    </source>
</evidence>
<evidence type="ECO:0000256" key="5">
    <source>
        <dbReference type="ARBA" id="ARBA00022895"/>
    </source>
</evidence>
<dbReference type="InterPro" id="IPR005818">
    <property type="entry name" value="Histone_H1/H5_H15"/>
</dbReference>
<dbReference type="InterPro" id="IPR017930">
    <property type="entry name" value="Myb_dom"/>
</dbReference>
<comment type="subcellular location">
    <subcellularLocation>
        <location evidence="1">Chromosome</location>
        <location evidence="1">Telomere</location>
    </subcellularLocation>
    <subcellularLocation>
        <location evidence="2">Nucleus</location>
        <location evidence="2">Nucleolus</location>
    </subcellularLocation>
</comment>
<dbReference type="OrthoDB" id="608866at2759"/>
<evidence type="ECO:0000256" key="8">
    <source>
        <dbReference type="ARBA" id="ARBA00023125"/>
    </source>
</evidence>
<evidence type="ECO:0000259" key="14">
    <source>
        <dbReference type="PROSITE" id="PS51294"/>
    </source>
</evidence>
<dbReference type="InterPro" id="IPR001005">
    <property type="entry name" value="SANT/Myb"/>
</dbReference>
<dbReference type="PROSITE" id="PS51294">
    <property type="entry name" value="HTH_MYB"/>
    <property type="match status" value="1"/>
</dbReference>
<evidence type="ECO:0000256" key="3">
    <source>
        <dbReference type="ARBA" id="ARBA00011414"/>
    </source>
</evidence>
<dbReference type="SMART" id="SM00717">
    <property type="entry name" value="SANT"/>
    <property type="match status" value="1"/>
</dbReference>
<keyword evidence="17" id="KW-1185">Reference proteome</keyword>
<dbReference type="InterPro" id="IPR009057">
    <property type="entry name" value="Homeodomain-like_sf"/>
</dbReference>
<evidence type="ECO:0000256" key="4">
    <source>
        <dbReference type="ARBA" id="ARBA00022454"/>
    </source>
</evidence>
<dbReference type="Pfam" id="PF00249">
    <property type="entry name" value="Myb_DNA-binding"/>
    <property type="match status" value="1"/>
</dbReference>
<name>A0A2T7DRF9_9POAL</name>
<dbReference type="FunFam" id="1.10.10.60:FF:000168">
    <property type="entry name" value="Telomere repeat-binding factor 1"/>
    <property type="match status" value="1"/>
</dbReference>
<evidence type="ECO:0000256" key="2">
    <source>
        <dbReference type="ARBA" id="ARBA00004604"/>
    </source>
</evidence>
<dbReference type="Gene3D" id="1.10.246.220">
    <property type="match status" value="1"/>
</dbReference>
<comment type="function">
    <text evidence="11">Binds preferentially double-stranded telomeric repeats, but may also bind to the single telomeric strand.</text>
</comment>
<dbReference type="PROSITE" id="PS50090">
    <property type="entry name" value="MYB_LIKE"/>
    <property type="match status" value="1"/>
</dbReference>
<proteinExistence type="predicted"/>
<feature type="domain" description="HTH myb-type" evidence="14">
    <location>
        <begin position="1"/>
        <end position="61"/>
    </location>
</feature>
<keyword evidence="4" id="KW-0158">Chromosome</keyword>
<evidence type="ECO:0000313" key="17">
    <source>
        <dbReference type="Proteomes" id="UP000244336"/>
    </source>
</evidence>
<dbReference type="GO" id="GO:0003691">
    <property type="term" value="F:double-stranded telomeric DNA binding"/>
    <property type="evidence" value="ECO:0007669"/>
    <property type="project" value="InterPro"/>
</dbReference>
<dbReference type="InterPro" id="IPR036390">
    <property type="entry name" value="WH_DNA-bd_sf"/>
</dbReference>
<organism evidence="16 17">
    <name type="scientific">Panicum hallii var. hallii</name>
    <dbReference type="NCBI Taxonomy" id="1504633"/>
    <lineage>
        <taxon>Eukaryota</taxon>
        <taxon>Viridiplantae</taxon>
        <taxon>Streptophyta</taxon>
        <taxon>Embryophyta</taxon>
        <taxon>Tracheophyta</taxon>
        <taxon>Spermatophyta</taxon>
        <taxon>Magnoliopsida</taxon>
        <taxon>Liliopsida</taxon>
        <taxon>Poales</taxon>
        <taxon>Poaceae</taxon>
        <taxon>PACMAD clade</taxon>
        <taxon>Panicoideae</taxon>
        <taxon>Panicodae</taxon>
        <taxon>Paniceae</taxon>
        <taxon>Panicinae</taxon>
        <taxon>Panicum</taxon>
        <taxon>Panicum sect. Panicum</taxon>
    </lineage>
</organism>
<dbReference type="GO" id="GO:0005730">
    <property type="term" value="C:nucleolus"/>
    <property type="evidence" value="ECO:0007669"/>
    <property type="project" value="UniProtKB-SubCell"/>
</dbReference>
<evidence type="ECO:0008006" key="18">
    <source>
        <dbReference type="Google" id="ProtNLM"/>
    </source>
</evidence>
<evidence type="ECO:0000256" key="9">
    <source>
        <dbReference type="ARBA" id="ARBA00023163"/>
    </source>
</evidence>
<keyword evidence="6" id="KW-0805">Transcription regulation</keyword>
<dbReference type="AlphaFoldDB" id="A0A2T7DRF9"/>
<keyword evidence="5" id="KW-0779">Telomere</keyword>
<dbReference type="SUPFAM" id="SSF46785">
    <property type="entry name" value="Winged helix' DNA-binding domain"/>
    <property type="match status" value="1"/>
</dbReference>
<evidence type="ECO:0000256" key="7">
    <source>
        <dbReference type="ARBA" id="ARBA00023054"/>
    </source>
</evidence>
<keyword evidence="9" id="KW-0804">Transcription</keyword>
<dbReference type="GO" id="GO:0000786">
    <property type="term" value="C:nucleosome"/>
    <property type="evidence" value="ECO:0007669"/>
    <property type="project" value="InterPro"/>
</dbReference>
<evidence type="ECO:0000313" key="16">
    <source>
        <dbReference type="EMBL" id="PUZ58160.1"/>
    </source>
</evidence>
<dbReference type="Gene3D" id="1.10.10.10">
    <property type="entry name" value="Winged helix-like DNA-binding domain superfamily/Winged helix DNA-binding domain"/>
    <property type="match status" value="1"/>
</dbReference>
<evidence type="ECO:0000259" key="13">
    <source>
        <dbReference type="PROSITE" id="PS50090"/>
    </source>
</evidence>
<dbReference type="SMART" id="SM00526">
    <property type="entry name" value="H15"/>
    <property type="match status" value="1"/>
</dbReference>
<dbReference type="STRING" id="1504633.A0A2T7DRF9"/>
<dbReference type="EMBL" id="CM009753">
    <property type="protein sequence ID" value="PUZ58160.1"/>
    <property type="molecule type" value="Genomic_DNA"/>
</dbReference>
<feature type="domain" description="Myb-like" evidence="13">
    <location>
        <begin position="5"/>
        <end position="57"/>
    </location>
</feature>
<dbReference type="InterPro" id="IPR044597">
    <property type="entry name" value="SMH1-6"/>
</dbReference>
<dbReference type="SUPFAM" id="SSF46689">
    <property type="entry name" value="Homeodomain-like"/>
    <property type="match status" value="1"/>
</dbReference>
<dbReference type="FunFam" id="1.10.10.10:FF:000498">
    <property type="entry name" value="Telomere repeat-binding factor 1"/>
    <property type="match status" value="1"/>
</dbReference>
<accession>A0A2T7DRF9</accession>
<gene>
    <name evidence="16" type="ORF">GQ55_5G487800</name>
</gene>
<dbReference type="Pfam" id="PF00538">
    <property type="entry name" value="Linker_histone"/>
    <property type="match status" value="1"/>
</dbReference>
<protein>
    <recommendedName>
        <fullName evidence="18">MYB transcription factor</fullName>
    </recommendedName>
</protein>
<feature type="coiled-coil region" evidence="12">
    <location>
        <begin position="244"/>
        <end position="278"/>
    </location>
</feature>
<dbReference type="PROSITE" id="PS51504">
    <property type="entry name" value="H15"/>
    <property type="match status" value="1"/>
</dbReference>
<dbReference type="Proteomes" id="UP000244336">
    <property type="component" value="Chromosome 5"/>
</dbReference>
<dbReference type="PANTHER" id="PTHR46267">
    <property type="entry name" value="SINGLE MYB HISTONE 4"/>
    <property type="match status" value="1"/>
</dbReference>
<evidence type="ECO:0000256" key="6">
    <source>
        <dbReference type="ARBA" id="ARBA00023015"/>
    </source>
</evidence>
<dbReference type="PANTHER" id="PTHR46267:SF25">
    <property type="entry name" value="SINGLE MYB HISTONE 5"/>
    <property type="match status" value="1"/>
</dbReference>
<dbReference type="InterPro" id="IPR036388">
    <property type="entry name" value="WH-like_DNA-bd_sf"/>
</dbReference>
<evidence type="ECO:0000256" key="1">
    <source>
        <dbReference type="ARBA" id="ARBA00004574"/>
    </source>
</evidence>
<keyword evidence="10" id="KW-0539">Nucleus</keyword>
<comment type="subunit">
    <text evidence="3">Forms a homodimer and heterodimers.</text>
</comment>
<feature type="domain" description="H15" evidence="15">
    <location>
        <begin position="122"/>
        <end position="190"/>
    </location>
</feature>
<sequence length="301" mass="32723">MGAPKQRWTSEEEAALRTGVAKHGVGNWRTILNDPELSSILRYRSNVDLKDKWRNMNVTVTASSSRDKARTAVKKTRAAPKNNDHSAAISTVTSDADDEMVDAKPIASVSTEAWNTSTSKKSHSRLDNIIMEAIKNLNEPTGSHRTTIANYIEEQYWPPSDFDHLLSAKLKDLASSGKLIKVNRKYRIAPSSPRLEGRSPKMLLLEDVQKEPLKVMNDASKSLTRSQVDAELARMATMTPEAAAAAAARAVAEAEAIMAEAEAAAREAEVAEAEAQAAQAFADAALLTLKNRNAAKLMAQG</sequence>
<evidence type="ECO:0000259" key="15">
    <source>
        <dbReference type="PROSITE" id="PS51504"/>
    </source>
</evidence>
<dbReference type="CDD" id="cd11660">
    <property type="entry name" value="SANT_TRF"/>
    <property type="match status" value="1"/>
</dbReference>
<dbReference type="GO" id="GO:0000781">
    <property type="term" value="C:chromosome, telomeric region"/>
    <property type="evidence" value="ECO:0007669"/>
    <property type="project" value="UniProtKB-SubCell"/>
</dbReference>
<evidence type="ECO:0000256" key="10">
    <source>
        <dbReference type="ARBA" id="ARBA00023242"/>
    </source>
</evidence>
<keyword evidence="8" id="KW-0238">DNA-binding</keyword>
<keyword evidence="7 12" id="KW-0175">Coiled coil</keyword>
<dbReference type="GO" id="GO:0006334">
    <property type="term" value="P:nucleosome assembly"/>
    <property type="evidence" value="ECO:0007669"/>
    <property type="project" value="InterPro"/>
</dbReference>
<evidence type="ECO:0000256" key="11">
    <source>
        <dbReference type="ARBA" id="ARBA00058078"/>
    </source>
</evidence>
<reference evidence="16 17" key="1">
    <citation type="submission" date="2018-04" db="EMBL/GenBank/DDBJ databases">
        <title>WGS assembly of Panicum hallii var. hallii HAL2.</title>
        <authorList>
            <person name="Lovell J."/>
            <person name="Jenkins J."/>
            <person name="Lowry D."/>
            <person name="Mamidi S."/>
            <person name="Sreedasyam A."/>
            <person name="Weng X."/>
            <person name="Barry K."/>
            <person name="Bonette J."/>
            <person name="Campitelli B."/>
            <person name="Daum C."/>
            <person name="Gordon S."/>
            <person name="Gould B."/>
            <person name="Lipzen A."/>
            <person name="MacQueen A."/>
            <person name="Palacio-Mejia J."/>
            <person name="Plott C."/>
            <person name="Shakirov E."/>
            <person name="Shu S."/>
            <person name="Yoshinaga Y."/>
            <person name="Zane M."/>
            <person name="Rokhsar D."/>
            <person name="Grimwood J."/>
            <person name="Schmutz J."/>
            <person name="Juenger T."/>
        </authorList>
    </citation>
    <scope>NUCLEOTIDE SEQUENCE [LARGE SCALE GENOMIC DNA]</scope>
    <source>
        <strain evidence="17">cv. HAL2</strain>
    </source>
</reference>
<dbReference type="FunFam" id="1.10.246.220:FF:000002">
    <property type="entry name" value="Telomere repeat-binding factor 1"/>
    <property type="match status" value="1"/>
</dbReference>
<dbReference type="Gramene" id="PUZ58160">
    <property type="protein sequence ID" value="PUZ58160"/>
    <property type="gene ID" value="GQ55_5G487800"/>
</dbReference>